<dbReference type="InterPro" id="IPR052192">
    <property type="entry name" value="Insect_Ionotropic_Sensory_Rcpt"/>
</dbReference>
<evidence type="ECO:0000256" key="8">
    <source>
        <dbReference type="ARBA" id="ARBA00023170"/>
    </source>
</evidence>
<keyword evidence="8 13" id="KW-0675">Receptor</keyword>
<proteinExistence type="predicted"/>
<protein>
    <submittedName>
        <fullName evidence="13">Glutamate receptor</fullName>
    </submittedName>
</protein>
<name>A0AAV3ZN06_9GAST</name>
<keyword evidence="14" id="KW-1185">Reference proteome</keyword>
<keyword evidence="2" id="KW-0813">Transport</keyword>
<dbReference type="AlphaFoldDB" id="A0AAV3ZN06"/>
<dbReference type="EMBL" id="BLXT01002730">
    <property type="protein sequence ID" value="GFN97069.1"/>
    <property type="molecule type" value="Genomic_DNA"/>
</dbReference>
<dbReference type="GO" id="GO:0015276">
    <property type="term" value="F:ligand-gated monoatomic ion channel activity"/>
    <property type="evidence" value="ECO:0007669"/>
    <property type="project" value="InterPro"/>
</dbReference>
<keyword evidence="9" id="KW-0325">Glycoprotein</keyword>
<comment type="subcellular location">
    <subcellularLocation>
        <location evidence="1">Cell membrane</location>
        <topology evidence="1">Multi-pass membrane protein</topology>
    </subcellularLocation>
</comment>
<dbReference type="Gene3D" id="3.40.190.10">
    <property type="entry name" value="Periplasmic binding protein-like II"/>
    <property type="match status" value="2"/>
</dbReference>
<evidence type="ECO:0000256" key="10">
    <source>
        <dbReference type="ARBA" id="ARBA00023286"/>
    </source>
</evidence>
<dbReference type="Proteomes" id="UP000735302">
    <property type="component" value="Unassembled WGS sequence"/>
</dbReference>
<dbReference type="PANTHER" id="PTHR42643">
    <property type="entry name" value="IONOTROPIC RECEPTOR 20A-RELATED"/>
    <property type="match status" value="1"/>
</dbReference>
<gene>
    <name evidence="13" type="ORF">PoB_002357500</name>
</gene>
<evidence type="ECO:0000256" key="11">
    <source>
        <dbReference type="ARBA" id="ARBA00023303"/>
    </source>
</evidence>
<evidence type="ECO:0000256" key="5">
    <source>
        <dbReference type="ARBA" id="ARBA00022989"/>
    </source>
</evidence>
<dbReference type="Pfam" id="PF10613">
    <property type="entry name" value="Lig_chan-Glu_bd"/>
    <property type="match status" value="1"/>
</dbReference>
<keyword evidence="4" id="KW-0812">Transmembrane</keyword>
<evidence type="ECO:0000256" key="9">
    <source>
        <dbReference type="ARBA" id="ARBA00023180"/>
    </source>
</evidence>
<keyword evidence="11" id="KW-0407">Ion channel</keyword>
<evidence type="ECO:0000256" key="7">
    <source>
        <dbReference type="ARBA" id="ARBA00023136"/>
    </source>
</evidence>
<reference evidence="13 14" key="1">
    <citation type="journal article" date="2021" name="Elife">
        <title>Chloroplast acquisition without the gene transfer in kleptoplastic sea slugs, Plakobranchus ocellatus.</title>
        <authorList>
            <person name="Maeda T."/>
            <person name="Takahashi S."/>
            <person name="Yoshida T."/>
            <person name="Shimamura S."/>
            <person name="Takaki Y."/>
            <person name="Nagai Y."/>
            <person name="Toyoda A."/>
            <person name="Suzuki Y."/>
            <person name="Arimoto A."/>
            <person name="Ishii H."/>
            <person name="Satoh N."/>
            <person name="Nishiyama T."/>
            <person name="Hasebe M."/>
            <person name="Maruyama T."/>
            <person name="Minagawa J."/>
            <person name="Obokata J."/>
            <person name="Shigenobu S."/>
        </authorList>
    </citation>
    <scope>NUCLEOTIDE SEQUENCE [LARGE SCALE GENOMIC DNA]</scope>
</reference>
<evidence type="ECO:0000256" key="6">
    <source>
        <dbReference type="ARBA" id="ARBA00023065"/>
    </source>
</evidence>
<evidence type="ECO:0000256" key="1">
    <source>
        <dbReference type="ARBA" id="ARBA00004651"/>
    </source>
</evidence>
<evidence type="ECO:0000256" key="4">
    <source>
        <dbReference type="ARBA" id="ARBA00022692"/>
    </source>
</evidence>
<keyword evidence="10" id="KW-1071">Ligand-gated ion channel</keyword>
<keyword evidence="7" id="KW-0472">Membrane</keyword>
<feature type="domain" description="Ionotropic glutamate receptor L-glutamate and glycine-binding" evidence="12">
    <location>
        <begin position="4"/>
        <end position="65"/>
    </location>
</feature>
<accession>A0AAV3ZN06</accession>
<keyword evidence="5" id="KW-1133">Transmembrane helix</keyword>
<keyword evidence="6" id="KW-0406">Ion transport</keyword>
<evidence type="ECO:0000256" key="2">
    <source>
        <dbReference type="ARBA" id="ARBA00022448"/>
    </source>
</evidence>
<keyword evidence="3" id="KW-1003">Cell membrane</keyword>
<dbReference type="InterPro" id="IPR019594">
    <property type="entry name" value="Glu/Gly-bd"/>
</dbReference>
<comment type="caution">
    <text evidence="13">The sequence shown here is derived from an EMBL/GenBank/DDBJ whole genome shotgun (WGS) entry which is preliminary data.</text>
</comment>
<evidence type="ECO:0000313" key="14">
    <source>
        <dbReference type="Proteomes" id="UP000735302"/>
    </source>
</evidence>
<evidence type="ECO:0000256" key="3">
    <source>
        <dbReference type="ARBA" id="ARBA00022475"/>
    </source>
</evidence>
<sequence>MVEPADNQWGAPLSDGTWTGIVGMLQKKEIDISVAALMITPERAEVMDATFPYYYDNVAVLYKRPDPKENLWQTYFYPFKQQMVIKTLIIKPEGRRFEPVGLSSDGNLTLWSSVFPNTHRGFNAMHFIVGVYVWSPFTMRRNNSGIISYEGFSVDLVTELARRLNFRQVQGEEKKQNNE</sequence>
<dbReference type="PANTHER" id="PTHR42643:SF24">
    <property type="entry name" value="IONOTROPIC RECEPTOR 60A"/>
    <property type="match status" value="1"/>
</dbReference>
<dbReference type="GO" id="GO:0005886">
    <property type="term" value="C:plasma membrane"/>
    <property type="evidence" value="ECO:0007669"/>
    <property type="project" value="UniProtKB-SubCell"/>
</dbReference>
<dbReference type="SUPFAM" id="SSF53850">
    <property type="entry name" value="Periplasmic binding protein-like II"/>
    <property type="match status" value="1"/>
</dbReference>
<evidence type="ECO:0000313" key="13">
    <source>
        <dbReference type="EMBL" id="GFN97069.1"/>
    </source>
</evidence>
<organism evidence="13 14">
    <name type="scientific">Plakobranchus ocellatus</name>
    <dbReference type="NCBI Taxonomy" id="259542"/>
    <lineage>
        <taxon>Eukaryota</taxon>
        <taxon>Metazoa</taxon>
        <taxon>Spiralia</taxon>
        <taxon>Lophotrochozoa</taxon>
        <taxon>Mollusca</taxon>
        <taxon>Gastropoda</taxon>
        <taxon>Heterobranchia</taxon>
        <taxon>Euthyneura</taxon>
        <taxon>Panpulmonata</taxon>
        <taxon>Sacoglossa</taxon>
        <taxon>Placobranchoidea</taxon>
        <taxon>Plakobranchidae</taxon>
        <taxon>Plakobranchus</taxon>
    </lineage>
</organism>
<evidence type="ECO:0000259" key="12">
    <source>
        <dbReference type="Pfam" id="PF10613"/>
    </source>
</evidence>